<evidence type="ECO:0000313" key="1">
    <source>
        <dbReference type="EMBL" id="MFL0195542.1"/>
    </source>
</evidence>
<dbReference type="Proteomes" id="UP001623660">
    <property type="component" value="Unassembled WGS sequence"/>
</dbReference>
<evidence type="ECO:0000313" key="2">
    <source>
        <dbReference type="Proteomes" id="UP001623660"/>
    </source>
</evidence>
<evidence type="ECO:0008006" key="3">
    <source>
        <dbReference type="Google" id="ProtNLM"/>
    </source>
</evidence>
<comment type="caution">
    <text evidence="1">The sequence shown here is derived from an EMBL/GenBank/DDBJ whole genome shotgun (WGS) entry which is preliminary data.</text>
</comment>
<accession>A0ABW8SIL7</accession>
<dbReference type="SUPFAM" id="SSF143842">
    <property type="entry name" value="YwmB-like"/>
    <property type="match status" value="1"/>
</dbReference>
<protein>
    <recommendedName>
        <fullName evidence="3">TATA-box binding</fullName>
    </recommendedName>
</protein>
<reference evidence="1 2" key="1">
    <citation type="submission" date="2024-11" db="EMBL/GenBank/DDBJ databases">
        <authorList>
            <person name="Heng Y.C."/>
            <person name="Lim A.C.H."/>
            <person name="Lee J.K.Y."/>
            <person name="Kittelmann S."/>
        </authorList>
    </citation>
    <scope>NUCLEOTIDE SEQUENCE [LARGE SCALE GENOMIC DNA]</scope>
    <source>
        <strain evidence="1 2">WILCCON 0269</strain>
    </source>
</reference>
<organism evidence="1 2">
    <name type="scientific">Candidatus Clostridium eludens</name>
    <dbReference type="NCBI Taxonomy" id="3381663"/>
    <lineage>
        <taxon>Bacteria</taxon>
        <taxon>Bacillati</taxon>
        <taxon>Bacillota</taxon>
        <taxon>Clostridia</taxon>
        <taxon>Eubacteriales</taxon>
        <taxon>Clostridiaceae</taxon>
        <taxon>Clostridium</taxon>
    </lineage>
</organism>
<name>A0ABW8SIL7_9CLOT</name>
<gene>
    <name evidence="1" type="ORF">ACJDU8_08200</name>
</gene>
<proteinExistence type="predicted"/>
<dbReference type="InterPro" id="IPR036209">
    <property type="entry name" value="YwmB-like_sf"/>
</dbReference>
<dbReference type="RefSeq" id="WP_406791663.1">
    <property type="nucleotide sequence ID" value="NZ_JBJHZX010000010.1"/>
</dbReference>
<dbReference type="EMBL" id="JBJHZX010000010">
    <property type="protein sequence ID" value="MFL0195542.1"/>
    <property type="molecule type" value="Genomic_DNA"/>
</dbReference>
<keyword evidence="2" id="KW-1185">Reference proteome</keyword>
<sequence>MKKIGIIFFLLLCLVFFQCYLGVPVNGYYNKQILQEGFSSTGEKVDLFRNILDSTNSKPTECGVMAVFTTEGSGEKAVDEISIKLDKYYKLNKKVSKNNEAYSIYFNNDSIDGYIQSVNYENYNVITVNIIKICSTYELEDIKSNIKMCLSGQAEKCRYFEYVKAKVEKGNVDAINKQVKSILEYWNTCNIKTIPLEDGYTSTAYTGRYESIQSEGNLIDFNYAVMKYDMGTYIIMGTPEIMETY</sequence>